<evidence type="ECO:0000313" key="2">
    <source>
        <dbReference type="EMBL" id="GLX83742.1"/>
    </source>
</evidence>
<evidence type="ECO:0000313" key="3">
    <source>
        <dbReference type="Proteomes" id="UP001157133"/>
    </source>
</evidence>
<keyword evidence="1" id="KW-0812">Transmembrane</keyword>
<keyword evidence="3" id="KW-1185">Reference proteome</keyword>
<feature type="transmembrane region" description="Helical" evidence="1">
    <location>
        <begin position="12"/>
        <end position="32"/>
    </location>
</feature>
<keyword evidence="1" id="KW-0472">Membrane</keyword>
<protein>
    <submittedName>
        <fullName evidence="2">Uncharacterized protein</fullName>
    </submittedName>
</protein>
<gene>
    <name evidence="2" type="ORF">theurythT_31950</name>
</gene>
<name>A0ABQ6H6H2_9GAMM</name>
<reference evidence="2 3" key="1">
    <citation type="submission" date="2023-03" db="EMBL/GenBank/DDBJ databases">
        <title>Draft genome sequence of Thalassotalea eurytherma JCM 18482T.</title>
        <authorList>
            <person name="Sawabe T."/>
        </authorList>
    </citation>
    <scope>NUCLEOTIDE SEQUENCE [LARGE SCALE GENOMIC DNA]</scope>
    <source>
        <strain evidence="2 3">JCM 18482</strain>
    </source>
</reference>
<keyword evidence="1" id="KW-1133">Transmembrane helix</keyword>
<accession>A0ABQ6H6H2</accession>
<organism evidence="2 3">
    <name type="scientific">Thalassotalea eurytherma</name>
    <dbReference type="NCBI Taxonomy" id="1144278"/>
    <lineage>
        <taxon>Bacteria</taxon>
        <taxon>Pseudomonadati</taxon>
        <taxon>Pseudomonadota</taxon>
        <taxon>Gammaproteobacteria</taxon>
        <taxon>Alteromonadales</taxon>
        <taxon>Colwelliaceae</taxon>
        <taxon>Thalassotalea</taxon>
    </lineage>
</organism>
<feature type="transmembrane region" description="Helical" evidence="1">
    <location>
        <begin position="44"/>
        <end position="63"/>
    </location>
</feature>
<comment type="caution">
    <text evidence="2">The sequence shown here is derived from an EMBL/GenBank/DDBJ whole genome shotgun (WGS) entry which is preliminary data.</text>
</comment>
<evidence type="ECO:0000256" key="1">
    <source>
        <dbReference type="SAM" id="Phobius"/>
    </source>
</evidence>
<dbReference type="Proteomes" id="UP001157133">
    <property type="component" value="Unassembled WGS sequence"/>
</dbReference>
<proteinExistence type="predicted"/>
<dbReference type="EMBL" id="BSSU01000030">
    <property type="protein sequence ID" value="GLX83742.1"/>
    <property type="molecule type" value="Genomic_DNA"/>
</dbReference>
<sequence>MLPVILLNSGFATYSLVASIVVILLFNFDPAFKFYKSNIQHFTRYMKISFVSGMLLATVAFIYPSFSGWVIAIWGLPTFIYGFKLSGQVDNLAKK</sequence>